<dbReference type="PANTHER" id="PTHR33470">
    <property type="entry name" value="OS01G0164075 PROTEIN"/>
    <property type="match status" value="1"/>
</dbReference>
<accession>A0A368RAK1</accession>
<keyword evidence="1 2" id="KW-0732">Signal</keyword>
<dbReference type="Pfam" id="PF01190">
    <property type="entry name" value="Pollen_Ole_e_1"/>
    <property type="match status" value="1"/>
</dbReference>
<name>A0A368RAK1_SETIT</name>
<dbReference type="AlphaFoldDB" id="A0A368RAK1"/>
<dbReference type="EMBL" id="CM003532">
    <property type="protein sequence ID" value="RCV27163.1"/>
    <property type="molecule type" value="Genomic_DNA"/>
</dbReference>
<dbReference type="OrthoDB" id="665669at2759"/>
<evidence type="ECO:0000256" key="1">
    <source>
        <dbReference type="ARBA" id="ARBA00022729"/>
    </source>
</evidence>
<dbReference type="STRING" id="4555.A0A368RAK1"/>
<evidence type="ECO:0000313" key="3">
    <source>
        <dbReference type="EMBL" id="RCV27163.1"/>
    </source>
</evidence>
<dbReference type="PANTHER" id="PTHR33470:SF52">
    <property type="entry name" value="OS01G0725900 PROTEIN"/>
    <property type="match status" value="1"/>
</dbReference>
<reference evidence="3" key="2">
    <citation type="submission" date="2015-07" db="EMBL/GenBank/DDBJ databases">
        <authorList>
            <person name="Noorani M."/>
        </authorList>
    </citation>
    <scope>NUCLEOTIDE SEQUENCE</scope>
    <source>
        <strain evidence="3">Yugu1</strain>
    </source>
</reference>
<gene>
    <name evidence="3" type="ORF">SETIT_5G302900v2</name>
</gene>
<evidence type="ECO:0000256" key="2">
    <source>
        <dbReference type="SAM" id="SignalP"/>
    </source>
</evidence>
<protein>
    <recommendedName>
        <fullName evidence="4">Pollen Ole e 1 allergen and extensin family protein</fullName>
    </recommendedName>
</protein>
<feature type="chain" id="PRO_5016861391" description="Pollen Ole e 1 allergen and extensin family protein" evidence="2">
    <location>
        <begin position="29"/>
        <end position="194"/>
    </location>
</feature>
<proteinExistence type="predicted"/>
<feature type="signal peptide" evidence="2">
    <location>
        <begin position="1"/>
        <end position="28"/>
    </location>
</feature>
<sequence>MAPISRVLGCGLALVIFAVGCLPSRVSAMGLPRPQPNLNFTIGVEGVVWCKGCRYRGYIQSRDASPLRNVSALLRCRHGRRRALSVWGATNSRGYFLIETGAQAAPFTSKDCRVYVPRSPARGCRVDVSPGRNRGLPLRFRRFVTRPDGLQGRYVAGSFTFAPQTGVSQTPPKMRAKYNQLRTLKREHKSSLDL</sequence>
<reference evidence="3" key="1">
    <citation type="journal article" date="2012" name="Nat. Biotechnol.">
        <title>Reference genome sequence of the model plant Setaria.</title>
        <authorList>
            <person name="Bennetzen J.L."/>
            <person name="Schmutz J."/>
            <person name="Wang H."/>
            <person name="Percifield R."/>
            <person name="Hawkins J."/>
            <person name="Pontaroli A.C."/>
            <person name="Estep M."/>
            <person name="Feng L."/>
            <person name="Vaughn J.N."/>
            <person name="Grimwood J."/>
            <person name="Jenkins J."/>
            <person name="Barry K."/>
            <person name="Lindquist E."/>
            <person name="Hellsten U."/>
            <person name="Deshpande S."/>
            <person name="Wang X."/>
            <person name="Wu X."/>
            <person name="Mitros T."/>
            <person name="Triplett J."/>
            <person name="Yang X."/>
            <person name="Ye C.Y."/>
            <person name="Mauro-Herrera M."/>
            <person name="Wang L."/>
            <person name="Li P."/>
            <person name="Sharma M."/>
            <person name="Sharma R."/>
            <person name="Ronald P.C."/>
            <person name="Panaud O."/>
            <person name="Kellogg E.A."/>
            <person name="Brutnell T.P."/>
            <person name="Doust A.N."/>
            <person name="Tuskan G.A."/>
            <person name="Rokhsar D."/>
            <person name="Devos K.M."/>
        </authorList>
    </citation>
    <scope>NUCLEOTIDE SEQUENCE [LARGE SCALE GENOMIC DNA]</scope>
    <source>
        <strain evidence="3">Yugu1</strain>
    </source>
</reference>
<dbReference type="PROSITE" id="PS51257">
    <property type="entry name" value="PROKAR_LIPOPROTEIN"/>
    <property type="match status" value="1"/>
</dbReference>
<evidence type="ECO:0008006" key="4">
    <source>
        <dbReference type="Google" id="ProtNLM"/>
    </source>
</evidence>
<organism evidence="3">
    <name type="scientific">Setaria italica</name>
    <name type="common">Foxtail millet</name>
    <name type="synonym">Panicum italicum</name>
    <dbReference type="NCBI Taxonomy" id="4555"/>
    <lineage>
        <taxon>Eukaryota</taxon>
        <taxon>Viridiplantae</taxon>
        <taxon>Streptophyta</taxon>
        <taxon>Embryophyta</taxon>
        <taxon>Tracheophyta</taxon>
        <taxon>Spermatophyta</taxon>
        <taxon>Magnoliopsida</taxon>
        <taxon>Liliopsida</taxon>
        <taxon>Poales</taxon>
        <taxon>Poaceae</taxon>
        <taxon>PACMAD clade</taxon>
        <taxon>Panicoideae</taxon>
        <taxon>Panicodae</taxon>
        <taxon>Paniceae</taxon>
        <taxon>Cenchrinae</taxon>
        <taxon>Setaria</taxon>
    </lineage>
</organism>